<reference evidence="6 7" key="1">
    <citation type="submission" date="2024-07" db="EMBL/GenBank/DDBJ databases">
        <title>Description of Labrys sedimenti sp. nov., isolated from a diclofenac-degrading enrichment culture.</title>
        <authorList>
            <person name="Tancsics A."/>
            <person name="Csepanyi A."/>
        </authorList>
    </citation>
    <scope>NUCLEOTIDE SEQUENCE [LARGE SCALE GENOMIC DNA]</scope>
    <source>
        <strain evidence="6 7">LMG 23578</strain>
    </source>
</reference>
<dbReference type="EMBL" id="JBFNQD010000003">
    <property type="protein sequence ID" value="MEW9306504.1"/>
    <property type="molecule type" value="Genomic_DNA"/>
</dbReference>
<dbReference type="InterPro" id="IPR011075">
    <property type="entry name" value="TetR_C"/>
</dbReference>
<proteinExistence type="predicted"/>
<dbReference type="InterPro" id="IPR009057">
    <property type="entry name" value="Homeodomain-like_sf"/>
</dbReference>
<comment type="caution">
    <text evidence="6">The sequence shown here is derived from an EMBL/GenBank/DDBJ whole genome shotgun (WGS) entry which is preliminary data.</text>
</comment>
<protein>
    <submittedName>
        <fullName evidence="6">TetR/AcrR family transcriptional regulator</fullName>
    </submittedName>
</protein>
<keyword evidence="7" id="KW-1185">Reference proteome</keyword>
<dbReference type="InterPro" id="IPR036271">
    <property type="entry name" value="Tet_transcr_reg_TetR-rel_C_sf"/>
</dbReference>
<dbReference type="PANTHER" id="PTHR47506">
    <property type="entry name" value="TRANSCRIPTIONAL REGULATORY PROTEIN"/>
    <property type="match status" value="1"/>
</dbReference>
<feature type="domain" description="HTH tetR-type" evidence="5">
    <location>
        <begin position="1"/>
        <end position="54"/>
    </location>
</feature>
<dbReference type="InterPro" id="IPR001647">
    <property type="entry name" value="HTH_TetR"/>
</dbReference>
<dbReference type="SUPFAM" id="SSF46689">
    <property type="entry name" value="Homeodomain-like"/>
    <property type="match status" value="1"/>
</dbReference>
<organism evidence="6 7">
    <name type="scientific">Labrys neptuniae</name>
    <dbReference type="NCBI Taxonomy" id="376174"/>
    <lineage>
        <taxon>Bacteria</taxon>
        <taxon>Pseudomonadati</taxon>
        <taxon>Pseudomonadota</taxon>
        <taxon>Alphaproteobacteria</taxon>
        <taxon>Hyphomicrobiales</taxon>
        <taxon>Xanthobacteraceae</taxon>
        <taxon>Labrys</taxon>
    </lineage>
</organism>
<keyword evidence="3" id="KW-0804">Transcription</keyword>
<dbReference type="InterPro" id="IPR023772">
    <property type="entry name" value="DNA-bd_HTH_TetR-type_CS"/>
</dbReference>
<dbReference type="Pfam" id="PF00440">
    <property type="entry name" value="TetR_N"/>
    <property type="match status" value="1"/>
</dbReference>
<dbReference type="SUPFAM" id="SSF48498">
    <property type="entry name" value="Tetracyclin repressor-like, C-terminal domain"/>
    <property type="match status" value="1"/>
</dbReference>
<dbReference type="PROSITE" id="PS50977">
    <property type="entry name" value="HTH_TETR_2"/>
    <property type="match status" value="1"/>
</dbReference>
<keyword evidence="2 4" id="KW-0238">DNA-binding</keyword>
<dbReference type="PROSITE" id="PS01081">
    <property type="entry name" value="HTH_TETR_1"/>
    <property type="match status" value="1"/>
</dbReference>
<keyword evidence="1" id="KW-0805">Transcription regulation</keyword>
<evidence type="ECO:0000259" key="5">
    <source>
        <dbReference type="PROSITE" id="PS50977"/>
    </source>
</evidence>
<feature type="DNA-binding region" description="H-T-H motif" evidence="4">
    <location>
        <begin position="17"/>
        <end position="36"/>
    </location>
</feature>
<dbReference type="PANTHER" id="PTHR47506:SF1">
    <property type="entry name" value="HTH-TYPE TRANSCRIPTIONAL REGULATOR YJDC"/>
    <property type="match status" value="1"/>
</dbReference>
<name>A0ABV3PLJ3_9HYPH</name>
<evidence type="ECO:0000313" key="7">
    <source>
        <dbReference type="Proteomes" id="UP001555786"/>
    </source>
</evidence>
<evidence type="ECO:0000256" key="1">
    <source>
        <dbReference type="ARBA" id="ARBA00023015"/>
    </source>
</evidence>
<dbReference type="Pfam" id="PF16925">
    <property type="entry name" value="TetR_C_13"/>
    <property type="match status" value="1"/>
</dbReference>
<dbReference type="Gene3D" id="1.10.357.10">
    <property type="entry name" value="Tetracycline Repressor, domain 2"/>
    <property type="match status" value="1"/>
</dbReference>
<gene>
    <name evidence="6" type="ORF">ABXS05_13215</name>
</gene>
<accession>A0ABV3PLJ3</accession>
<evidence type="ECO:0000313" key="6">
    <source>
        <dbReference type="EMBL" id="MEW9306504.1"/>
    </source>
</evidence>
<evidence type="ECO:0000256" key="3">
    <source>
        <dbReference type="ARBA" id="ARBA00023163"/>
    </source>
</evidence>
<sequence length="185" mass="19524">MEQAMRVFWAKGFAGASMSDLTGAMGIASPSLYAAFGSKENLYRAALDHYVALHKEIVLRIMELPTARESIEGLLRNAVTVFSRTDFPSGCMVEQTAGEACDMSPELAASLCELRAANDENFSTRLRKGVEDGDVAAGTDIRAVAAFYATVHKGLSLSARGGTGPDELNSAVTSAMAAWPSLAGP</sequence>
<evidence type="ECO:0000256" key="4">
    <source>
        <dbReference type="PROSITE-ProRule" id="PRU00335"/>
    </source>
</evidence>
<evidence type="ECO:0000256" key="2">
    <source>
        <dbReference type="ARBA" id="ARBA00023125"/>
    </source>
</evidence>
<dbReference type="Proteomes" id="UP001555786">
    <property type="component" value="Unassembled WGS sequence"/>
</dbReference>
<dbReference type="Gene3D" id="1.10.10.60">
    <property type="entry name" value="Homeodomain-like"/>
    <property type="match status" value="1"/>
</dbReference>